<name>A0A923MWT6_9FLAO</name>
<accession>A0A923MWT6</accession>
<feature type="transmembrane region" description="Helical" evidence="1">
    <location>
        <begin position="6"/>
        <end position="26"/>
    </location>
</feature>
<evidence type="ECO:0000259" key="2">
    <source>
        <dbReference type="Pfam" id="PF26604"/>
    </source>
</evidence>
<keyword evidence="4" id="KW-1185">Reference proteome</keyword>
<sequence length="78" mass="8686">MSYDDIIGSIGVGIILLAYFLNIFSFIPKEGKFYFVLNIIGASIACYASTLIHYIPFIILEGTWGVVSLFGLIKTFKK</sequence>
<dbReference type="EMBL" id="JACRUL010000007">
    <property type="protein sequence ID" value="MBC5843768.1"/>
    <property type="molecule type" value="Genomic_DNA"/>
</dbReference>
<keyword evidence="1" id="KW-1133">Transmembrane helix</keyword>
<comment type="caution">
    <text evidence="3">The sequence shown here is derived from an EMBL/GenBank/DDBJ whole genome shotgun (WGS) entry which is preliminary data.</text>
</comment>
<evidence type="ECO:0000256" key="1">
    <source>
        <dbReference type="SAM" id="Phobius"/>
    </source>
</evidence>
<proteinExistence type="predicted"/>
<dbReference type="NCBIfam" id="NF047864">
    <property type="entry name" value="CBU_0592_membra"/>
    <property type="match status" value="1"/>
</dbReference>
<keyword evidence="1" id="KW-0812">Transmembrane</keyword>
<feature type="transmembrane region" description="Helical" evidence="1">
    <location>
        <begin position="33"/>
        <end position="52"/>
    </location>
</feature>
<dbReference type="InterPro" id="IPR058058">
    <property type="entry name" value="CBU_0592-like"/>
</dbReference>
<dbReference type="RefSeq" id="WP_187017441.1">
    <property type="nucleotide sequence ID" value="NZ_JACRUK010000007.1"/>
</dbReference>
<keyword evidence="1" id="KW-0472">Membrane</keyword>
<gene>
    <name evidence="3" type="ORF">H8R25_04870</name>
</gene>
<dbReference type="Pfam" id="PF26604">
    <property type="entry name" value="CBU_0592"/>
    <property type="match status" value="1"/>
</dbReference>
<organism evidence="3 4">
    <name type="scientific">Flavobacterium muglaense</name>
    <dbReference type="NCBI Taxonomy" id="2764716"/>
    <lineage>
        <taxon>Bacteria</taxon>
        <taxon>Pseudomonadati</taxon>
        <taxon>Bacteroidota</taxon>
        <taxon>Flavobacteriia</taxon>
        <taxon>Flavobacteriales</taxon>
        <taxon>Flavobacteriaceae</taxon>
        <taxon>Flavobacterium</taxon>
    </lineage>
</organism>
<evidence type="ECO:0000313" key="4">
    <source>
        <dbReference type="Proteomes" id="UP000641454"/>
    </source>
</evidence>
<protein>
    <recommendedName>
        <fullName evidence="2">CBU-0592-like domain-containing protein</fullName>
    </recommendedName>
</protein>
<evidence type="ECO:0000313" key="3">
    <source>
        <dbReference type="EMBL" id="MBC5843768.1"/>
    </source>
</evidence>
<reference evidence="3 4" key="1">
    <citation type="submission" date="2020-08" db="EMBL/GenBank/DDBJ databases">
        <title>Description of novel Flavobacterium F-392 isolate.</title>
        <authorList>
            <person name="Saticioglu I.B."/>
            <person name="Duman M."/>
            <person name="Altun S."/>
        </authorList>
    </citation>
    <scope>NUCLEOTIDE SEQUENCE [LARGE SCALE GENOMIC DNA]</scope>
    <source>
        <strain evidence="3 4">F-392</strain>
    </source>
</reference>
<dbReference type="AlphaFoldDB" id="A0A923MWT6"/>
<feature type="domain" description="CBU-0592-like" evidence="2">
    <location>
        <begin position="5"/>
        <end position="77"/>
    </location>
</feature>
<dbReference type="Proteomes" id="UP000641454">
    <property type="component" value="Unassembled WGS sequence"/>
</dbReference>